<dbReference type="HOGENOM" id="CLU_1056938_0_0_6"/>
<reference evidence="3" key="3">
    <citation type="submission" date="2011-05" db="EMBL/GenBank/DDBJ databases">
        <title>Complete sequence of Methylomonas methanica MC09.</title>
        <authorList>
            <consortium name="US DOE Joint Genome Institute"/>
            <person name="Lucas S."/>
            <person name="Han J."/>
            <person name="Lapidus A."/>
            <person name="Cheng J.-F."/>
            <person name="Goodwin L."/>
            <person name="Pitluck S."/>
            <person name="Peters L."/>
            <person name="Mikhailova N."/>
            <person name="Teshima H."/>
            <person name="Han C."/>
            <person name="Tapia R."/>
            <person name="Land M."/>
            <person name="Hauser L."/>
            <person name="Kyrpides N."/>
            <person name="Ivanova N."/>
            <person name="Pagani I."/>
            <person name="Stein L."/>
            <person name="Woyke T."/>
        </authorList>
    </citation>
    <scope>NUCLEOTIDE SEQUENCE [LARGE SCALE GENOMIC DNA]</scope>
    <source>
        <strain evidence="3">MC09</strain>
    </source>
</reference>
<keyword evidence="2" id="KW-0489">Methyltransferase</keyword>
<dbReference type="CDD" id="cd02440">
    <property type="entry name" value="AdoMet_MTases"/>
    <property type="match status" value="1"/>
</dbReference>
<reference evidence="2 3" key="1">
    <citation type="journal article" date="2011" name="J. Bacteriol.">
        <title>Complete Genome Sequence of the Aerobic Marine Methanotroph Methylomonas methanica MC09.</title>
        <authorList>
            <person name="Boden R."/>
            <person name="Cunliffe M."/>
            <person name="Scanlan J."/>
            <person name="Moussard H."/>
            <person name="Kits K.D."/>
            <person name="Klotz M.G."/>
            <person name="Jetten M.S."/>
            <person name="Vuilleumier S."/>
            <person name="Han J."/>
            <person name="Peters L."/>
            <person name="Mikhailova N."/>
            <person name="Teshima H."/>
            <person name="Tapia R."/>
            <person name="Kyrpides N."/>
            <person name="Ivanova N."/>
            <person name="Pagani I."/>
            <person name="Cheng J.F."/>
            <person name="Goodwin L."/>
            <person name="Han C."/>
            <person name="Hauser L."/>
            <person name="Land M.L."/>
            <person name="Lapidus A."/>
            <person name="Lucas S."/>
            <person name="Pitluck S."/>
            <person name="Woyke T."/>
            <person name="Stein L."/>
            <person name="Murrell J.C."/>
        </authorList>
    </citation>
    <scope>NUCLEOTIDE SEQUENCE [LARGE SCALE GENOMIC DNA]</scope>
    <source>
        <strain evidence="2 3">MC09</strain>
    </source>
</reference>
<accession>F9ZWD9</accession>
<feature type="domain" description="Methyltransferase type 11" evidence="1">
    <location>
        <begin position="50"/>
        <end position="141"/>
    </location>
</feature>
<dbReference type="Proteomes" id="UP000008888">
    <property type="component" value="Chromosome"/>
</dbReference>
<dbReference type="AlphaFoldDB" id="F9ZWD9"/>
<dbReference type="PANTHER" id="PTHR43591:SF110">
    <property type="entry name" value="RHODANESE DOMAIN-CONTAINING PROTEIN"/>
    <property type="match status" value="1"/>
</dbReference>
<dbReference type="InterPro" id="IPR029063">
    <property type="entry name" value="SAM-dependent_MTases_sf"/>
</dbReference>
<keyword evidence="2" id="KW-0808">Transferase</keyword>
<evidence type="ECO:0000313" key="2">
    <source>
        <dbReference type="EMBL" id="AEF99608.1"/>
    </source>
</evidence>
<dbReference type="SUPFAM" id="SSF53335">
    <property type="entry name" value="S-adenosyl-L-methionine-dependent methyltransferases"/>
    <property type="match status" value="1"/>
</dbReference>
<dbReference type="GO" id="GO:0008757">
    <property type="term" value="F:S-adenosylmethionine-dependent methyltransferase activity"/>
    <property type="evidence" value="ECO:0007669"/>
    <property type="project" value="InterPro"/>
</dbReference>
<dbReference type="KEGG" id="mmt:Metme_1180"/>
<sequence>MRITYRSANNKDYWTKRWDDIPADIPMENLDVYPLKYAQMTVKDKAGKVLEAGCGAGRVLRYYHGRGYDIIGFDFIDVAISKLKEIDPTLKAEVGDITNLRFADQKFDYVLAFGLYHNLEHGLEKAIQETHRVLKNGGLVCASFRADNIQTKLTDWLADRKVKNKRGNKKIRAFHKMNLTRSEYEQLFTRAGFAIDYVSPVENMPILYKFAIFRAAEHKLFDENKARAEGYRLSWVGQKLQNALMGFFPDQFCNIYVLIARKV</sequence>
<protein>
    <submittedName>
        <fullName evidence="2">Methyltransferase type 11</fullName>
    </submittedName>
</protein>
<dbReference type="eggNOG" id="COG2226">
    <property type="taxonomic scope" value="Bacteria"/>
</dbReference>
<dbReference type="PANTHER" id="PTHR43591">
    <property type="entry name" value="METHYLTRANSFERASE"/>
    <property type="match status" value="1"/>
</dbReference>
<dbReference type="InterPro" id="IPR013216">
    <property type="entry name" value="Methyltransf_11"/>
</dbReference>
<dbReference type="EMBL" id="CP002738">
    <property type="protein sequence ID" value="AEF99608.1"/>
    <property type="molecule type" value="Genomic_DNA"/>
</dbReference>
<dbReference type="Gene3D" id="3.40.50.150">
    <property type="entry name" value="Vaccinia Virus protein VP39"/>
    <property type="match status" value="1"/>
</dbReference>
<gene>
    <name evidence="2" type="ordered locus">Metme_1180</name>
</gene>
<organism evidence="2 3">
    <name type="scientific">Methylomonas methanica (strain DSM 25384 / MC09)</name>
    <dbReference type="NCBI Taxonomy" id="857087"/>
    <lineage>
        <taxon>Bacteria</taxon>
        <taxon>Pseudomonadati</taxon>
        <taxon>Pseudomonadota</taxon>
        <taxon>Gammaproteobacteria</taxon>
        <taxon>Methylococcales</taxon>
        <taxon>Methylococcaceae</taxon>
        <taxon>Methylomonas</taxon>
    </lineage>
</organism>
<evidence type="ECO:0000313" key="3">
    <source>
        <dbReference type="Proteomes" id="UP000008888"/>
    </source>
</evidence>
<keyword evidence="3" id="KW-1185">Reference proteome</keyword>
<dbReference type="GO" id="GO:0032259">
    <property type="term" value="P:methylation"/>
    <property type="evidence" value="ECO:0007669"/>
    <property type="project" value="UniProtKB-KW"/>
</dbReference>
<dbReference type="STRING" id="857087.Metme_1180"/>
<name>F9ZWD9_METMM</name>
<proteinExistence type="predicted"/>
<reference key="2">
    <citation type="submission" date="2011-05" db="EMBL/GenBank/DDBJ databases">
        <title>Complete genome sequence of the aerobic marine methanotroph Methylomonas methanica MC09.</title>
        <authorList>
            <person name="Boden R."/>
            <person name="Cunliffe M."/>
            <person name="Scanlan J."/>
            <person name="Moussard H."/>
            <person name="Kits K.D."/>
            <person name="Klotz M."/>
            <person name="Jetten M."/>
            <person name="Vuilleumier S."/>
            <person name="Han J."/>
            <person name="Peters L."/>
            <person name="Mikhailova N."/>
            <person name="Teshima H."/>
            <person name="Tapia R."/>
            <person name="Kyrpides N."/>
            <person name="Ivanova N."/>
            <person name="Pagani I."/>
            <person name="Cheng J.-F."/>
            <person name="Goodwin L."/>
            <person name="Han C."/>
            <person name="Hauser L."/>
            <person name="Land M."/>
            <person name="Lapidus A."/>
            <person name="Lucas S."/>
            <person name="Pitluck S."/>
            <person name="Woyke T."/>
            <person name="Stein L.Y."/>
            <person name="Murrell C."/>
        </authorList>
    </citation>
    <scope>NUCLEOTIDE SEQUENCE</scope>
    <source>
        <strain>MC09</strain>
    </source>
</reference>
<dbReference type="Pfam" id="PF08241">
    <property type="entry name" value="Methyltransf_11"/>
    <property type="match status" value="1"/>
</dbReference>
<evidence type="ECO:0000259" key="1">
    <source>
        <dbReference type="Pfam" id="PF08241"/>
    </source>
</evidence>